<feature type="transmembrane region" description="Helical" evidence="11">
    <location>
        <begin position="1298"/>
        <end position="1323"/>
    </location>
</feature>
<dbReference type="SMART" id="SM00382">
    <property type="entry name" value="AAA"/>
    <property type="match status" value="2"/>
</dbReference>
<dbReference type="InterPro" id="IPR044746">
    <property type="entry name" value="ABCC_6TM_D1"/>
</dbReference>
<dbReference type="Gene3D" id="1.20.1560.10">
    <property type="entry name" value="ABC transporter type 1, transmembrane domain"/>
    <property type="match status" value="3"/>
</dbReference>
<dbReference type="GO" id="GO:0005774">
    <property type="term" value="C:vacuolar membrane"/>
    <property type="evidence" value="ECO:0007669"/>
    <property type="project" value="UniProtKB-SubCell"/>
</dbReference>
<dbReference type="OMA" id="KTWIMAF"/>
<evidence type="ECO:0000313" key="14">
    <source>
        <dbReference type="EMBL" id="CEL72424.1"/>
    </source>
</evidence>
<feature type="transmembrane region" description="Helical" evidence="11">
    <location>
        <begin position="427"/>
        <end position="445"/>
    </location>
</feature>
<keyword evidence="16" id="KW-1185">Reference proteome</keyword>
<sequence>MAAHAPPPAAPSSTHASRALSLNSSSPLWASFPPPYLPWDASLGDFNPRFEHIVLPLLPFLPLLFSLRASWEAASSPRRPLAPLDRRRTVILLALALLLGLPLLVDLLAAASVLSWHQPLDSDQACMVASQALFFLLFLVLLLYEARRRLPESGALKLALSTAAASQLLCMQTAIRLSVKNRAWGLWESLQTAASLLIGLLTWNYCLLKRPTERRRGTRISPFRVRDASASTGNSSFVFHDTRQTRWRFARRDDDARAAPLLSDEESWDSEAGGEAEVYVHPAGGGKALLPEAQASLWEKLSFSWLSPLVAKGRKQPLTQEDLYTLPACQKTKVLADTLEVAWQAEEERSRSPLASSAAFPLSLFRQRDHPSLFRVLVRCYGWRCVLPAFLKLTYDLLQFVGPLMLHQIISFLSRDVDGDMSPVTEGVFYAAVLLLSSLLQSFILHQYFHLQMKLGMDVRVSVAALIYRKALRLSPGAHTNRPDQSEAAMSAGKVVNLMSVDTQRLQDLMLYLHILWSGPLQILLALLLLFRHVGVAALGGVLVMLVGIPTTGYVSRRIKLLQSRVMAARDARGKVTNEFLSAMKVIKLYAWEGSFSACVSRLRSQELRLLWRYQVTNNWMRLQWLGMPLAVSSTTFGLYVWRHGALDPATVFTALALFNALGFPMQMVPATVNNSAEASASLKRIQDFLDVPERPGLSLSLSGAARHGLIDVGEAKTADSEAGGSSGGAGGEAKKRTVKDGEARKATDTDDGQPALPPSLPKGMLAIDVKECDVVWANGDTLFRGLKFQCRAGSLTAVIGPTGAGKSGLLSTLLGDTTASPVAASRGGGSISLLPETSPVSVVGRVAYVSQEPWIRNASLRANILFGSPFLPEWYNCVLDCCALRPDLALLPAGDETEIGERGVNLSGGQKQRVALARAVYAQADVYLLDDCFSAVDAHVAVHLFSNCVRGLLRSRTVLLVTHKLGLALPAADQILFLGNKKILFDGSLETLQKLPEFQSFSLQEEREEAARQRQVDEEQKDGDAVSHTLSSRRRDQASLCVAPPGRDEKAAPRDAGAAENSDEEATAMNSNERERNSAPGAAVQIEETAEPQSHARRGALIDEERLHHGSVGTAVYLEYLKGAGGFAVASVVVGCFAVSNAILVLANLWLSHWSDHSAKQQSLLRASSLSSSSPSSGRSCPRSLLCSMFPSFSSCEAECMRDDALSVQTGFGVYVGLVLLHLIVAVGGLAVMVRSAQSAARFFHERLLRAVTDAQMSFFDTTPLGRVQNRFTRDLNVVDETLPQTLGTYANLWFKALATFTAIAFVFPLFILFLLPLLVFYRRVQNFYIPTSRQLQRVQSLLRSPIFQDFSETLDGVATIRAFRQQARFRAQSEEKMDAELEACYLYFASNRWLALRLEFVGTLVVTFTALCAVFAKASLQQLSSPFSPSSHSSPSSPFSLFSLFSLFSAPLSSASLAASVGGLDAEGEAGLGQGGGASVDSAPFAAVEGALWGLLSFLSLGARMHAPQGLSPGLGGLAISYALNITQHLNWLVRMASETESNVLAVERIKEYADNIPSEHLEPRNAWRARTATARGDGRACSPERQARNGEASFDGVCGRERNDRTEDDWPFEGRIVLKNLSARYHPDGPLVIKGINAEFGPGERIGLVGRTGAGKSTLLLTMLRMVEPATGAVFVDGVDTLDVPLRVLRSKFSIIPQDPVLFSGTIRFNVDALGRHTDEEIWSALERAHLASHILSLSSSPRSSSSSASDSASPSSSASSSHSSSASASSSSKAFLSSFEDSPQNGGGERVWGVCTPERGAAVDGYVPLEDREDEIWSLRKAALDMQVEENGQNFSMGQRQLLCLARALLRKSKVLLLDEATSVVDPRTDALIKETIRRDFGDSTLITIAHKLETIIDYDRILVMAEGEVRELGPPATLYRDRKSIFRRLCLHDGVVPAAALASSQS</sequence>
<evidence type="ECO:0000256" key="4">
    <source>
        <dbReference type="ARBA" id="ARBA00022692"/>
    </source>
</evidence>
<keyword evidence="6" id="KW-0547">Nucleotide-binding</keyword>
<feature type="region of interest" description="Disordered" evidence="10">
    <location>
        <begin position="1005"/>
        <end position="1082"/>
    </location>
</feature>
<feature type="domain" description="ABC transmembrane type-1" evidence="13">
    <location>
        <begin position="389"/>
        <end position="678"/>
    </location>
</feature>
<keyword evidence="9 11" id="KW-0472">Membrane</keyword>
<dbReference type="EMBL" id="AAYL02000277">
    <property type="protein sequence ID" value="ESS29857.1"/>
    <property type="molecule type" value="Genomic_DNA"/>
</dbReference>
<evidence type="ECO:0000256" key="5">
    <source>
        <dbReference type="ARBA" id="ARBA00022737"/>
    </source>
</evidence>
<feature type="transmembrane region" description="Helical" evidence="11">
    <location>
        <begin position="128"/>
        <end position="146"/>
    </location>
</feature>
<dbReference type="EC" id="3.6.3.48" evidence="15"/>
<accession>A0A0F7UR34</accession>
<feature type="transmembrane region" description="Helical" evidence="11">
    <location>
        <begin position="158"/>
        <end position="177"/>
    </location>
</feature>
<dbReference type="SUPFAM" id="SSF52540">
    <property type="entry name" value="P-loop containing nucleoside triphosphate hydrolases"/>
    <property type="match status" value="2"/>
</dbReference>
<keyword evidence="2" id="KW-0813">Transport</keyword>
<dbReference type="FunFam" id="1.20.1560.10:FF:000020">
    <property type="entry name" value="ABC metal ion transporter"/>
    <property type="match status" value="1"/>
</dbReference>
<evidence type="ECO:0000313" key="15">
    <source>
        <dbReference type="EMBL" id="ESS29857.1"/>
    </source>
</evidence>
<dbReference type="Pfam" id="PF00005">
    <property type="entry name" value="ABC_tran"/>
    <property type="match status" value="3"/>
</dbReference>
<feature type="transmembrane region" description="Helical" evidence="11">
    <location>
        <begin position="537"/>
        <end position="555"/>
    </location>
</feature>
<dbReference type="VEuPathDB" id="ToxoDB:TGVEG_320460"/>
<dbReference type="GO" id="GO:0140359">
    <property type="term" value="F:ABC-type transporter activity"/>
    <property type="evidence" value="ECO:0007669"/>
    <property type="project" value="InterPro"/>
</dbReference>
<dbReference type="CDD" id="cd18579">
    <property type="entry name" value="ABC_6TM_ABCC_D1"/>
    <property type="match status" value="1"/>
</dbReference>
<feature type="region of interest" description="Disordered" evidence="10">
    <location>
        <begin position="717"/>
        <end position="761"/>
    </location>
</feature>
<keyword evidence="4 11" id="KW-0812">Transmembrane</keyword>
<evidence type="ECO:0000256" key="11">
    <source>
        <dbReference type="SAM" id="Phobius"/>
    </source>
</evidence>
<comment type="subcellular location">
    <subcellularLocation>
        <location evidence="1">Vacuole membrane</location>
        <topology evidence="1">Multi-pass membrane protein</topology>
    </subcellularLocation>
</comment>
<dbReference type="SUPFAM" id="SSF90123">
    <property type="entry name" value="ABC transporter transmembrane region"/>
    <property type="match status" value="2"/>
</dbReference>
<feature type="region of interest" description="Disordered" evidence="10">
    <location>
        <begin position="1580"/>
        <end position="1603"/>
    </location>
</feature>
<dbReference type="PANTHER" id="PTHR24223">
    <property type="entry name" value="ATP-BINDING CASSETTE SUB-FAMILY C"/>
    <property type="match status" value="1"/>
</dbReference>
<dbReference type="OrthoDB" id="6500128at2759"/>
<reference evidence="16" key="2">
    <citation type="submission" date="2008-03" db="EMBL/GenBank/DDBJ databases">
        <title>Annotation of Toxoplasma gondii VEG.</title>
        <authorList>
            <person name="Lorenzi H."/>
            <person name="Inman J."/>
            <person name="Amedeo P."/>
            <person name="Brunk B."/>
            <person name="Roos D."/>
            <person name="Caler E."/>
        </authorList>
    </citation>
    <scope>NUCLEOTIDE SEQUENCE [LARGE SCALE GENOMIC DNA]</scope>
    <source>
        <strain evidence="16">ATCC 50861 / VEG</strain>
    </source>
</reference>
<dbReference type="CDD" id="cd03244">
    <property type="entry name" value="ABCC_MRP_domain2"/>
    <property type="match status" value="1"/>
</dbReference>
<evidence type="ECO:0000256" key="9">
    <source>
        <dbReference type="ARBA" id="ARBA00023136"/>
    </source>
</evidence>
<reference evidence="14" key="4">
    <citation type="journal article" date="2015" name="PLoS ONE">
        <title>Comprehensive Evaluation of Toxoplasma gondii VEG and Neospora caninum LIV Genomes with Tachyzoite Stage Transcriptome and Proteome Defines Novel Transcript Features.</title>
        <authorList>
            <person name="Ramaprasad A."/>
            <person name="Mourier T."/>
            <person name="Naeem R."/>
            <person name="Malas T.B."/>
            <person name="Moussa E."/>
            <person name="Panigrahi A."/>
            <person name="Vermont S.J."/>
            <person name="Otto T.D."/>
            <person name="Wastling J."/>
            <person name="Pain A."/>
        </authorList>
    </citation>
    <scope>NUCLEOTIDE SEQUENCE</scope>
    <source>
        <strain evidence="14">VEG</strain>
    </source>
</reference>
<dbReference type="InterPro" id="IPR050173">
    <property type="entry name" value="ABC_transporter_C-like"/>
</dbReference>
<dbReference type="GO" id="GO:0016887">
    <property type="term" value="F:ATP hydrolysis activity"/>
    <property type="evidence" value="ECO:0007669"/>
    <property type="project" value="InterPro"/>
</dbReference>
<dbReference type="InterPro" id="IPR003439">
    <property type="entry name" value="ABC_transporter-like_ATP-bd"/>
</dbReference>
<accession>V4ZBS8</accession>
<feature type="domain" description="ABC transmembrane type-1" evidence="13">
    <location>
        <begin position="1133"/>
        <end position="1417"/>
    </location>
</feature>
<reference evidence="15" key="1">
    <citation type="submission" date="2007-03" db="EMBL/GenBank/DDBJ databases">
        <authorList>
            <person name="Paulsen I."/>
        </authorList>
    </citation>
    <scope>NUCLEOTIDE SEQUENCE</scope>
    <source>
        <strain evidence="15">VEG</strain>
    </source>
</reference>
<evidence type="ECO:0000256" key="2">
    <source>
        <dbReference type="ARBA" id="ARBA00022448"/>
    </source>
</evidence>
<feature type="transmembrane region" description="Helical" evidence="11">
    <location>
        <begin position="1213"/>
        <end position="1235"/>
    </location>
</feature>
<dbReference type="PROSITE" id="PS50893">
    <property type="entry name" value="ABC_TRANSPORTER_2"/>
    <property type="match status" value="2"/>
</dbReference>
<dbReference type="PANTHER" id="PTHR24223:SF443">
    <property type="entry name" value="MULTIDRUG-RESISTANCE LIKE PROTEIN 1, ISOFORM I"/>
    <property type="match status" value="1"/>
</dbReference>
<dbReference type="GO" id="GO:0000323">
    <property type="term" value="C:lytic vacuole"/>
    <property type="evidence" value="ECO:0007669"/>
    <property type="project" value="UniProtKB-ARBA"/>
</dbReference>
<gene>
    <name evidence="14" type="ORF">BN1205_011500</name>
    <name evidence="15" type="ORF">TGVEG_320460</name>
</gene>
<name>V4ZBS8_TOXGV</name>
<feature type="transmembrane region" description="Helical" evidence="11">
    <location>
        <begin position="91"/>
        <end position="116"/>
    </location>
</feature>
<dbReference type="Pfam" id="PF00664">
    <property type="entry name" value="ABC_membrane"/>
    <property type="match status" value="2"/>
</dbReference>
<keyword evidence="5" id="KW-0677">Repeat</keyword>
<dbReference type="Proteomes" id="UP000002226">
    <property type="component" value="Unassembled WGS sequence"/>
</dbReference>
<evidence type="ECO:0000256" key="10">
    <source>
        <dbReference type="SAM" id="MobiDB-lite"/>
    </source>
</evidence>
<dbReference type="PROSITE" id="PS50929">
    <property type="entry name" value="ABC_TM1F"/>
    <property type="match status" value="2"/>
</dbReference>
<proteinExistence type="predicted"/>
<evidence type="ECO:0000256" key="3">
    <source>
        <dbReference type="ARBA" id="ARBA00022554"/>
    </source>
</evidence>
<reference evidence="15" key="3">
    <citation type="submission" date="2013-08" db="EMBL/GenBank/DDBJ databases">
        <authorList>
            <person name="Sibley D."/>
            <person name="Venepally P."/>
            <person name="Karamycheva S."/>
            <person name="Hadjithomas M."/>
            <person name="Khan A."/>
            <person name="Brunk B."/>
            <person name="Roos D."/>
            <person name="Caler E."/>
            <person name="Lorenzi H."/>
        </authorList>
    </citation>
    <scope>NUCLEOTIDE SEQUENCE</scope>
    <source>
        <strain evidence="15">VEG</strain>
    </source>
</reference>
<organism evidence="15 16">
    <name type="scientific">Toxoplasma gondii (strain ATCC 50861 / VEG)</name>
    <dbReference type="NCBI Taxonomy" id="432359"/>
    <lineage>
        <taxon>Eukaryota</taxon>
        <taxon>Sar</taxon>
        <taxon>Alveolata</taxon>
        <taxon>Apicomplexa</taxon>
        <taxon>Conoidasida</taxon>
        <taxon>Coccidia</taxon>
        <taxon>Eucoccidiorida</taxon>
        <taxon>Eimeriorina</taxon>
        <taxon>Sarcocystidae</taxon>
        <taxon>Toxoplasma</taxon>
    </lineage>
</organism>
<evidence type="ECO:0000256" key="7">
    <source>
        <dbReference type="ARBA" id="ARBA00022840"/>
    </source>
</evidence>
<feature type="domain" description="ABC transporter" evidence="12">
    <location>
        <begin position="1619"/>
        <end position="1936"/>
    </location>
</feature>
<feature type="transmembrane region" description="Helical" evidence="11">
    <location>
        <begin position="53"/>
        <end position="71"/>
    </location>
</feature>
<dbReference type="InterPro" id="IPR003593">
    <property type="entry name" value="AAA+_ATPase"/>
</dbReference>
<keyword evidence="7" id="KW-0067">ATP-binding</keyword>
<feature type="transmembrane region" description="Helical" evidence="11">
    <location>
        <begin position="1402"/>
        <end position="1422"/>
    </location>
</feature>
<feature type="transmembrane region" description="Helical" evidence="11">
    <location>
        <begin position="509"/>
        <end position="531"/>
    </location>
</feature>
<dbReference type="STRING" id="432359.V4ZBS8"/>
<dbReference type="InterPro" id="IPR011527">
    <property type="entry name" value="ABC1_TM_dom"/>
</dbReference>
<evidence type="ECO:0000256" key="1">
    <source>
        <dbReference type="ARBA" id="ARBA00004128"/>
    </source>
</evidence>
<feature type="region of interest" description="Disordered" evidence="10">
    <location>
        <begin position="1742"/>
        <end position="1771"/>
    </location>
</feature>
<evidence type="ECO:0000256" key="6">
    <source>
        <dbReference type="ARBA" id="ARBA00022741"/>
    </source>
</evidence>
<dbReference type="InterPro" id="IPR036640">
    <property type="entry name" value="ABC1_TM_sf"/>
</dbReference>
<dbReference type="CDD" id="cd03250">
    <property type="entry name" value="ABCC_MRP_domain1"/>
    <property type="match status" value="1"/>
</dbReference>
<keyword evidence="3" id="KW-0926">Vacuole</keyword>
<feature type="compositionally biased region" description="Basic and acidic residues" evidence="10">
    <location>
        <begin position="733"/>
        <end position="749"/>
    </location>
</feature>
<dbReference type="GO" id="GO:0005524">
    <property type="term" value="F:ATP binding"/>
    <property type="evidence" value="ECO:0007669"/>
    <property type="project" value="UniProtKB-KW"/>
</dbReference>
<dbReference type="eggNOG" id="KOG0054">
    <property type="taxonomic scope" value="Eukaryota"/>
</dbReference>
<dbReference type="InterPro" id="IPR027417">
    <property type="entry name" value="P-loop_NTPase"/>
</dbReference>
<keyword evidence="15" id="KW-0378">Hydrolase</keyword>
<feature type="compositionally biased region" description="Basic and acidic residues" evidence="10">
    <location>
        <begin position="1010"/>
        <end position="1026"/>
    </location>
</feature>
<dbReference type="EMBL" id="LN714493">
    <property type="protein sequence ID" value="CEL72424.1"/>
    <property type="molecule type" value="Genomic_DNA"/>
</dbReference>
<evidence type="ECO:0000259" key="13">
    <source>
        <dbReference type="PROSITE" id="PS50929"/>
    </source>
</evidence>
<evidence type="ECO:0000313" key="16">
    <source>
        <dbReference type="Proteomes" id="UP000002226"/>
    </source>
</evidence>
<dbReference type="InterPro" id="IPR017871">
    <property type="entry name" value="ABC_transporter-like_CS"/>
</dbReference>
<dbReference type="Gene3D" id="3.40.50.300">
    <property type="entry name" value="P-loop containing nucleotide triphosphate hydrolases"/>
    <property type="match status" value="2"/>
</dbReference>
<dbReference type="FunFam" id="3.40.50.300:FF:000997">
    <property type="entry name" value="Multidrug resistance-associated protein 1"/>
    <property type="match status" value="1"/>
</dbReference>
<feature type="domain" description="ABC transporter" evidence="12">
    <location>
        <begin position="765"/>
        <end position="1006"/>
    </location>
</feature>
<dbReference type="PROSITE" id="PS00211">
    <property type="entry name" value="ABC_TRANSPORTER_1"/>
    <property type="match status" value="1"/>
</dbReference>
<protein>
    <submittedName>
        <fullName evidence="14">ABC transporter protein, putative</fullName>
    </submittedName>
    <submittedName>
        <fullName evidence="15">ABC transporter transmembrane region domain-containing protein</fullName>
        <ecNumber evidence="15">3.6.3.44</ecNumber>
        <ecNumber evidence="15">3.6.3.48</ecNumber>
    </submittedName>
</protein>
<evidence type="ECO:0000256" key="8">
    <source>
        <dbReference type="ARBA" id="ARBA00022989"/>
    </source>
</evidence>
<dbReference type="EC" id="3.6.3.44" evidence="15"/>
<dbReference type="PaxDb" id="5811-TGME49_120460"/>
<feature type="transmembrane region" description="Helical" evidence="11">
    <location>
        <begin position="189"/>
        <end position="208"/>
    </location>
</feature>
<feature type="transmembrane region" description="Helical" evidence="11">
    <location>
        <begin position="1128"/>
        <end position="1152"/>
    </location>
</feature>
<keyword evidence="8 11" id="KW-1133">Transmembrane helix</keyword>
<evidence type="ECO:0000259" key="12">
    <source>
        <dbReference type="PROSITE" id="PS50893"/>
    </source>
</evidence>